<organism evidence="1 2">
    <name type="scientific">Candidatus Acidiferrum panamense</name>
    <dbReference type="NCBI Taxonomy" id="2741543"/>
    <lineage>
        <taxon>Bacteria</taxon>
        <taxon>Pseudomonadati</taxon>
        <taxon>Acidobacteriota</taxon>
        <taxon>Terriglobia</taxon>
        <taxon>Candidatus Acidiferrales</taxon>
        <taxon>Candidatus Acidiferrum</taxon>
    </lineage>
</organism>
<evidence type="ECO:0000313" key="1">
    <source>
        <dbReference type="EMBL" id="MBA0085848.1"/>
    </source>
</evidence>
<keyword evidence="2" id="KW-1185">Reference proteome</keyword>
<comment type="caution">
    <text evidence="1">The sequence shown here is derived from an EMBL/GenBank/DDBJ whole genome shotgun (WGS) entry which is preliminary data.</text>
</comment>
<dbReference type="EMBL" id="JACDQQ010001238">
    <property type="protein sequence ID" value="MBA0085848.1"/>
    <property type="molecule type" value="Genomic_DNA"/>
</dbReference>
<gene>
    <name evidence="1" type="ORF">HRJ53_12695</name>
</gene>
<proteinExistence type="predicted"/>
<dbReference type="Proteomes" id="UP000567293">
    <property type="component" value="Unassembled WGS sequence"/>
</dbReference>
<name>A0A7V8NQX4_9BACT</name>
<sequence length="74" mass="7577">MQGKANVQVNRASDGYSLFSAGNYTFSAAVTDSGQNGSGGKRFSLIVYDTSGVPYPSVPAGTPLQGGNVVVHSH</sequence>
<accession>A0A7V8NQX4</accession>
<protein>
    <submittedName>
        <fullName evidence="1">Uncharacterized protein</fullName>
    </submittedName>
</protein>
<reference evidence="1" key="1">
    <citation type="submission" date="2020-06" db="EMBL/GenBank/DDBJ databases">
        <title>Legume-microbial interactions unlock mineral nutrients during tropical forest succession.</title>
        <authorList>
            <person name="Epihov D.Z."/>
        </authorList>
    </citation>
    <scope>NUCLEOTIDE SEQUENCE [LARGE SCALE GENOMIC DNA]</scope>
    <source>
        <strain evidence="1">Pan2503</strain>
    </source>
</reference>
<evidence type="ECO:0000313" key="2">
    <source>
        <dbReference type="Proteomes" id="UP000567293"/>
    </source>
</evidence>
<dbReference type="AlphaFoldDB" id="A0A7V8NQX4"/>